<protein>
    <submittedName>
        <fullName evidence="1">Uncharacterized protein</fullName>
    </submittedName>
</protein>
<dbReference type="KEGG" id="sog:RA178_04210"/>
<accession>A0AA50Q6I2</accession>
<reference evidence="1" key="1">
    <citation type="submission" date="2023-08" db="EMBL/GenBank/DDBJ databases">
        <title>Complete genome sequence of Shewanella oncorhynchi Z-P2, a siderophore putrebactin-producing bacterium.</title>
        <authorList>
            <person name="Zhang Y."/>
        </authorList>
    </citation>
    <scope>NUCLEOTIDE SEQUENCE</scope>
    <source>
        <strain evidence="1">Z-P2</strain>
    </source>
</reference>
<dbReference type="GeneID" id="301338360"/>
<proteinExistence type="predicted"/>
<dbReference type="RefSeq" id="WP_306684674.1">
    <property type="nucleotide sequence ID" value="NZ_CP132914.1"/>
</dbReference>
<dbReference type="Proteomes" id="UP001236800">
    <property type="component" value="Chromosome"/>
</dbReference>
<sequence>MLIKIGIVETVTVGGMDAVVEPSGTSLWRVTGETMTIYAAN</sequence>
<dbReference type="EMBL" id="CP132914">
    <property type="protein sequence ID" value="WMB73837.1"/>
    <property type="molecule type" value="Genomic_DNA"/>
</dbReference>
<organism evidence="1">
    <name type="scientific">Shewanella oncorhynchi</name>
    <dbReference type="NCBI Taxonomy" id="2726434"/>
    <lineage>
        <taxon>Bacteria</taxon>
        <taxon>Pseudomonadati</taxon>
        <taxon>Pseudomonadota</taxon>
        <taxon>Gammaproteobacteria</taxon>
        <taxon>Alteromonadales</taxon>
        <taxon>Shewanellaceae</taxon>
        <taxon>Shewanella</taxon>
    </lineage>
</organism>
<gene>
    <name evidence="1" type="ORF">RA178_04210</name>
</gene>
<evidence type="ECO:0000313" key="1">
    <source>
        <dbReference type="EMBL" id="WMB73837.1"/>
    </source>
</evidence>
<dbReference type="AlphaFoldDB" id="A0AA50Q6I2"/>
<name>A0AA50Q6I2_9GAMM</name>